<dbReference type="Pfam" id="PF00096">
    <property type="entry name" value="zf-C2H2"/>
    <property type="match status" value="2"/>
</dbReference>
<evidence type="ECO:0000313" key="3">
    <source>
        <dbReference type="EMBL" id="KAF2122388.1"/>
    </source>
</evidence>
<dbReference type="SMART" id="SM00355">
    <property type="entry name" value="ZnF_C2H2"/>
    <property type="match status" value="2"/>
</dbReference>
<feature type="domain" description="C2H2-type" evidence="2">
    <location>
        <begin position="305"/>
        <end position="331"/>
    </location>
</feature>
<dbReference type="EMBL" id="ML977311">
    <property type="protein sequence ID" value="KAF2122388.1"/>
    <property type="molecule type" value="Genomic_DNA"/>
</dbReference>
<dbReference type="AlphaFoldDB" id="A0A6A5ZVK3"/>
<sequence>MSVSALDFFEEMDNLPAISQSRDTSCGSLWGSSSWSRSQQGAHDLPKHGTPWPGTDLLEAASHLQDPHLVANAHWATFTAKDSSILAGVSSVPGHWNAQPHLREPSAYNRAVFDEAIATFSDFAGSQAEKFAQQDCSLNLFGTRDAAGFDEYDDHLVVGSGDIVHFGDQSNHVSGGVSMQDSLGLDQVDPTQAGGLMDLPTGTSFEHPFLDGYQAFDTTATSGSFGYDWTAHTGLTAIPGAELETSNSVFPAMKDEGHEGRPISIQPHLQATFPTIAPALSRQSNRAAIAPLPAGTAGGRVAHRIACAQPSCHATFSREPDLRRHMKKHEGVMLECPVFGCDKIFYRPDKRRDHMRAGHKISMDKFEFWLTRLKDSVSGSNDSLIHNGVLAS</sequence>
<evidence type="ECO:0000259" key="2">
    <source>
        <dbReference type="PROSITE" id="PS50157"/>
    </source>
</evidence>
<dbReference type="PROSITE" id="PS00028">
    <property type="entry name" value="ZINC_FINGER_C2H2_1"/>
    <property type="match status" value="2"/>
</dbReference>
<keyword evidence="1" id="KW-0479">Metal-binding</keyword>
<proteinExistence type="predicted"/>
<accession>A0A6A5ZVK3</accession>
<protein>
    <recommendedName>
        <fullName evidence="2">C2H2-type domain-containing protein</fullName>
    </recommendedName>
</protein>
<reference evidence="3" key="1">
    <citation type="journal article" date="2020" name="Stud. Mycol.">
        <title>101 Dothideomycetes genomes: a test case for predicting lifestyles and emergence of pathogens.</title>
        <authorList>
            <person name="Haridas S."/>
            <person name="Albert R."/>
            <person name="Binder M."/>
            <person name="Bloem J."/>
            <person name="Labutti K."/>
            <person name="Salamov A."/>
            <person name="Andreopoulos B."/>
            <person name="Baker S."/>
            <person name="Barry K."/>
            <person name="Bills G."/>
            <person name="Bluhm B."/>
            <person name="Cannon C."/>
            <person name="Castanera R."/>
            <person name="Culley D."/>
            <person name="Daum C."/>
            <person name="Ezra D."/>
            <person name="Gonzalez J."/>
            <person name="Henrissat B."/>
            <person name="Kuo A."/>
            <person name="Liang C."/>
            <person name="Lipzen A."/>
            <person name="Lutzoni F."/>
            <person name="Magnuson J."/>
            <person name="Mondo S."/>
            <person name="Nolan M."/>
            <person name="Ohm R."/>
            <person name="Pangilinan J."/>
            <person name="Park H.-J."/>
            <person name="Ramirez L."/>
            <person name="Alfaro M."/>
            <person name="Sun H."/>
            <person name="Tritt A."/>
            <person name="Yoshinaga Y."/>
            <person name="Zwiers L.-H."/>
            <person name="Turgeon B."/>
            <person name="Goodwin S."/>
            <person name="Spatafora J."/>
            <person name="Crous P."/>
            <person name="Grigoriev I."/>
        </authorList>
    </citation>
    <scope>NUCLEOTIDE SEQUENCE</scope>
    <source>
        <strain evidence="3">CBS 627.86</strain>
    </source>
</reference>
<dbReference type="Gene3D" id="3.30.160.60">
    <property type="entry name" value="Classic Zinc Finger"/>
    <property type="match status" value="1"/>
</dbReference>
<gene>
    <name evidence="3" type="ORF">BDV96DRAFT_627458</name>
</gene>
<name>A0A6A5ZVK3_9PLEO</name>
<dbReference type="InterPro" id="IPR013087">
    <property type="entry name" value="Znf_C2H2_type"/>
</dbReference>
<keyword evidence="1" id="KW-0863">Zinc-finger</keyword>
<dbReference type="GO" id="GO:0008270">
    <property type="term" value="F:zinc ion binding"/>
    <property type="evidence" value="ECO:0007669"/>
    <property type="project" value="UniProtKB-KW"/>
</dbReference>
<dbReference type="Proteomes" id="UP000799770">
    <property type="component" value="Unassembled WGS sequence"/>
</dbReference>
<keyword evidence="1" id="KW-0862">Zinc</keyword>
<keyword evidence="4" id="KW-1185">Reference proteome</keyword>
<organism evidence="3 4">
    <name type="scientific">Lophiotrema nucula</name>
    <dbReference type="NCBI Taxonomy" id="690887"/>
    <lineage>
        <taxon>Eukaryota</taxon>
        <taxon>Fungi</taxon>
        <taxon>Dikarya</taxon>
        <taxon>Ascomycota</taxon>
        <taxon>Pezizomycotina</taxon>
        <taxon>Dothideomycetes</taxon>
        <taxon>Pleosporomycetidae</taxon>
        <taxon>Pleosporales</taxon>
        <taxon>Lophiotremataceae</taxon>
        <taxon>Lophiotrema</taxon>
    </lineage>
</organism>
<evidence type="ECO:0000313" key="4">
    <source>
        <dbReference type="Proteomes" id="UP000799770"/>
    </source>
</evidence>
<dbReference type="OrthoDB" id="2687452at2759"/>
<evidence type="ECO:0000256" key="1">
    <source>
        <dbReference type="PROSITE-ProRule" id="PRU00042"/>
    </source>
</evidence>
<dbReference type="PROSITE" id="PS50157">
    <property type="entry name" value="ZINC_FINGER_C2H2_2"/>
    <property type="match status" value="1"/>
</dbReference>